<accession>A0ABT2JND4</accession>
<dbReference type="GO" id="GO:0030414">
    <property type="term" value="F:peptidase inhibitor activity"/>
    <property type="evidence" value="ECO:0007669"/>
    <property type="project" value="UniProtKB-KW"/>
</dbReference>
<gene>
    <name evidence="9" type="ORF">LHJ74_05465</name>
</gene>
<keyword evidence="10" id="KW-1185">Reference proteome</keyword>
<evidence type="ECO:0000256" key="4">
    <source>
        <dbReference type="ARBA" id="ARBA00022690"/>
    </source>
</evidence>
<feature type="chain" id="PRO_5046074676" evidence="7">
    <location>
        <begin position="24"/>
        <end position="181"/>
    </location>
</feature>
<evidence type="ECO:0000256" key="6">
    <source>
        <dbReference type="ARBA" id="ARBA00023157"/>
    </source>
</evidence>
<reference evidence="9 10" key="1">
    <citation type="submission" date="2021-10" db="EMBL/GenBank/DDBJ databases">
        <title>Streptomyces gossypii sp. nov., isolated from soil collected from cotton field.</title>
        <authorList>
            <person name="Ge X."/>
            <person name="Chen X."/>
            <person name="Liu W."/>
        </authorList>
    </citation>
    <scope>NUCLEOTIDE SEQUENCE [LARGE SCALE GENOMIC DNA]</scope>
    <source>
        <strain evidence="9 10">N2-109</strain>
    </source>
</reference>
<name>A0ABT2JND4_9ACTN</name>
<dbReference type="InterPro" id="IPR023549">
    <property type="entry name" value="Subtilisin_inhibitor"/>
</dbReference>
<dbReference type="Proteomes" id="UP001156389">
    <property type="component" value="Unassembled WGS sequence"/>
</dbReference>
<dbReference type="RefSeq" id="WP_260216360.1">
    <property type="nucleotide sequence ID" value="NZ_JAJAGO010000002.1"/>
</dbReference>
<evidence type="ECO:0000256" key="7">
    <source>
        <dbReference type="SAM" id="SignalP"/>
    </source>
</evidence>
<evidence type="ECO:0000313" key="9">
    <source>
        <dbReference type="EMBL" id="MCT2589386.1"/>
    </source>
</evidence>
<protein>
    <submittedName>
        <fullName evidence="9">Subtilase-type protease inhibitor</fullName>
    </submittedName>
</protein>
<evidence type="ECO:0000256" key="2">
    <source>
        <dbReference type="ARBA" id="ARBA00010472"/>
    </source>
</evidence>
<feature type="signal peptide" evidence="7">
    <location>
        <begin position="1"/>
        <end position="23"/>
    </location>
</feature>
<evidence type="ECO:0000256" key="1">
    <source>
        <dbReference type="ARBA" id="ARBA00004613"/>
    </source>
</evidence>
<dbReference type="Gene3D" id="3.30.350.10">
    <property type="entry name" value="Subtilisin inhibitor-like"/>
    <property type="match status" value="1"/>
</dbReference>
<organism evidence="9 10">
    <name type="scientific">Streptomyces gossypii</name>
    <dbReference type="NCBI Taxonomy" id="2883101"/>
    <lineage>
        <taxon>Bacteria</taxon>
        <taxon>Bacillati</taxon>
        <taxon>Actinomycetota</taxon>
        <taxon>Actinomycetes</taxon>
        <taxon>Kitasatosporales</taxon>
        <taxon>Streptomycetaceae</taxon>
        <taxon>Streptomyces</taxon>
    </lineage>
</organism>
<evidence type="ECO:0000256" key="3">
    <source>
        <dbReference type="ARBA" id="ARBA00022525"/>
    </source>
</evidence>
<comment type="caution">
    <text evidence="9">The sequence shown here is derived from an EMBL/GenBank/DDBJ whole genome shotgun (WGS) entry which is preliminary data.</text>
</comment>
<dbReference type="InterPro" id="IPR036819">
    <property type="entry name" value="Subtilisin_inhibitor-like_sf"/>
</dbReference>
<dbReference type="EMBL" id="JAJAGO010000002">
    <property type="protein sequence ID" value="MCT2589386.1"/>
    <property type="molecule type" value="Genomic_DNA"/>
</dbReference>
<evidence type="ECO:0000259" key="8">
    <source>
        <dbReference type="Pfam" id="PF00720"/>
    </source>
</evidence>
<feature type="domain" description="Subtilisin inhibitor" evidence="8">
    <location>
        <begin position="66"/>
        <end position="150"/>
    </location>
</feature>
<keyword evidence="5" id="KW-0722">Serine protease inhibitor</keyword>
<proteinExistence type="inferred from homology"/>
<evidence type="ECO:0000313" key="10">
    <source>
        <dbReference type="Proteomes" id="UP001156389"/>
    </source>
</evidence>
<keyword evidence="3" id="KW-0964">Secreted</keyword>
<sequence length="181" mass="18484">MRRTVIALAASAAALAAAVPAAAAVPGDGDTAPQPALTQTVPAQAPRLDYAQVTPAHSAPAKHDRLRFTVKGSGNRAMNGTFTLSCHPAGGNHPQAKAACDAIDSAAADRAAEGADLFAPVPKNASCAMIHGGPATARVTGIWHGQRVDAKYSRINGCEIHRWDQLVPALPDAAKMAGEAK</sequence>
<keyword evidence="6" id="KW-1015">Disulfide bond</keyword>
<evidence type="ECO:0000256" key="5">
    <source>
        <dbReference type="ARBA" id="ARBA00022900"/>
    </source>
</evidence>
<comment type="subcellular location">
    <subcellularLocation>
        <location evidence="1">Secreted</location>
    </subcellularLocation>
</comment>
<dbReference type="SUPFAM" id="SSF55399">
    <property type="entry name" value="Subtilisin inhibitor"/>
    <property type="match status" value="1"/>
</dbReference>
<dbReference type="Pfam" id="PF00720">
    <property type="entry name" value="SSI"/>
    <property type="match status" value="1"/>
</dbReference>
<comment type="similarity">
    <text evidence="2">Belongs to the protease inhibitor I16 (SSI) family.</text>
</comment>
<keyword evidence="4 9" id="KW-0646">Protease inhibitor</keyword>
<keyword evidence="7" id="KW-0732">Signal</keyword>